<organism evidence="2">
    <name type="scientific">Arundo donax</name>
    <name type="common">Giant reed</name>
    <name type="synonym">Donax arundinaceus</name>
    <dbReference type="NCBI Taxonomy" id="35708"/>
    <lineage>
        <taxon>Eukaryota</taxon>
        <taxon>Viridiplantae</taxon>
        <taxon>Streptophyta</taxon>
        <taxon>Embryophyta</taxon>
        <taxon>Tracheophyta</taxon>
        <taxon>Spermatophyta</taxon>
        <taxon>Magnoliopsida</taxon>
        <taxon>Liliopsida</taxon>
        <taxon>Poales</taxon>
        <taxon>Poaceae</taxon>
        <taxon>PACMAD clade</taxon>
        <taxon>Arundinoideae</taxon>
        <taxon>Arundineae</taxon>
        <taxon>Arundo</taxon>
    </lineage>
</organism>
<keyword evidence="1" id="KW-1133">Transmembrane helix</keyword>
<dbReference type="AlphaFoldDB" id="A0A0A9G8A4"/>
<keyword evidence="1" id="KW-0472">Membrane</keyword>
<feature type="transmembrane region" description="Helical" evidence="1">
    <location>
        <begin position="6"/>
        <end position="30"/>
    </location>
</feature>
<reference evidence="2" key="2">
    <citation type="journal article" date="2015" name="Data Brief">
        <title>Shoot transcriptome of the giant reed, Arundo donax.</title>
        <authorList>
            <person name="Barrero R.A."/>
            <person name="Guerrero F.D."/>
            <person name="Moolhuijzen P."/>
            <person name="Goolsby J.A."/>
            <person name="Tidwell J."/>
            <person name="Bellgard S.E."/>
            <person name="Bellgard M.I."/>
        </authorList>
    </citation>
    <scope>NUCLEOTIDE SEQUENCE</scope>
    <source>
        <tissue evidence="2">Shoot tissue taken approximately 20 cm above the soil surface</tissue>
    </source>
</reference>
<sequence length="76" mass="8885">MQELLVFLILYMFLLWEWIPLSFFCVLVLAGSMETTPACKFALQICIIFHCSHDMKWLFLVSNSYKLVHIRIALGS</sequence>
<proteinExistence type="predicted"/>
<reference evidence="2" key="1">
    <citation type="submission" date="2014-09" db="EMBL/GenBank/DDBJ databases">
        <authorList>
            <person name="Magalhaes I.L.F."/>
            <person name="Oliveira U."/>
            <person name="Santos F.R."/>
            <person name="Vidigal T.H.D.A."/>
            <person name="Brescovit A.D."/>
            <person name="Santos A.J."/>
        </authorList>
    </citation>
    <scope>NUCLEOTIDE SEQUENCE</scope>
    <source>
        <tissue evidence="2">Shoot tissue taken approximately 20 cm above the soil surface</tissue>
    </source>
</reference>
<evidence type="ECO:0000256" key="1">
    <source>
        <dbReference type="SAM" id="Phobius"/>
    </source>
</evidence>
<accession>A0A0A9G8A4</accession>
<keyword evidence="1" id="KW-0812">Transmembrane</keyword>
<dbReference type="EMBL" id="GBRH01176586">
    <property type="protein sequence ID" value="JAE21310.1"/>
    <property type="molecule type" value="Transcribed_RNA"/>
</dbReference>
<evidence type="ECO:0000313" key="2">
    <source>
        <dbReference type="EMBL" id="JAE21310.1"/>
    </source>
</evidence>
<name>A0A0A9G8A4_ARUDO</name>
<protein>
    <submittedName>
        <fullName evidence="2">Uncharacterized protein</fullName>
    </submittedName>
</protein>